<dbReference type="PROSITE" id="PS01096">
    <property type="entry name" value="PPIC_PPIASE_1"/>
    <property type="match status" value="1"/>
</dbReference>
<feature type="signal peptide" evidence="10">
    <location>
        <begin position="1"/>
        <end position="40"/>
    </location>
</feature>
<feature type="region of interest" description="Disordered" evidence="9">
    <location>
        <begin position="37"/>
        <end position="66"/>
    </location>
</feature>
<dbReference type="PROSITE" id="PS50198">
    <property type="entry name" value="PPIC_PPIASE_2"/>
    <property type="match status" value="1"/>
</dbReference>
<protein>
    <recommendedName>
        <fullName evidence="4">Parvulin-like PPIase</fullName>
        <ecNumber evidence="3">5.2.1.8</ecNumber>
    </recommendedName>
    <alternativeName>
        <fullName evidence="6">Peptidyl-prolyl cis-trans isomerase plp</fullName>
    </alternativeName>
    <alternativeName>
        <fullName evidence="7">Rotamase plp</fullName>
    </alternativeName>
</protein>
<evidence type="ECO:0000256" key="2">
    <source>
        <dbReference type="ARBA" id="ARBA00007656"/>
    </source>
</evidence>
<dbReference type="Gene3D" id="3.10.50.40">
    <property type="match status" value="1"/>
</dbReference>
<evidence type="ECO:0000256" key="10">
    <source>
        <dbReference type="SAM" id="SignalP"/>
    </source>
</evidence>
<comment type="caution">
    <text evidence="12">The sequence shown here is derived from an EMBL/GenBank/DDBJ whole genome shotgun (WGS) entry which is preliminary data.</text>
</comment>
<feature type="compositionally biased region" description="Low complexity" evidence="9">
    <location>
        <begin position="49"/>
        <end position="58"/>
    </location>
</feature>
<keyword evidence="5 8" id="KW-0697">Rotamase</keyword>
<dbReference type="SUPFAM" id="SSF54534">
    <property type="entry name" value="FKBP-like"/>
    <property type="match status" value="1"/>
</dbReference>
<dbReference type="GO" id="GO:0003755">
    <property type="term" value="F:peptidyl-prolyl cis-trans isomerase activity"/>
    <property type="evidence" value="ECO:0007669"/>
    <property type="project" value="UniProtKB-KW"/>
</dbReference>
<comment type="catalytic activity">
    <reaction evidence="1">
        <text>[protein]-peptidylproline (omega=180) = [protein]-peptidylproline (omega=0)</text>
        <dbReference type="Rhea" id="RHEA:16237"/>
        <dbReference type="Rhea" id="RHEA-COMP:10747"/>
        <dbReference type="Rhea" id="RHEA-COMP:10748"/>
        <dbReference type="ChEBI" id="CHEBI:83833"/>
        <dbReference type="ChEBI" id="CHEBI:83834"/>
        <dbReference type="EC" id="5.2.1.8"/>
    </reaction>
</comment>
<organism evidence="12 13">
    <name type="scientific">Acetobacter oeni</name>
    <dbReference type="NCBI Taxonomy" id="304077"/>
    <lineage>
        <taxon>Bacteria</taxon>
        <taxon>Pseudomonadati</taxon>
        <taxon>Pseudomonadota</taxon>
        <taxon>Alphaproteobacteria</taxon>
        <taxon>Acetobacterales</taxon>
        <taxon>Acetobacteraceae</taxon>
        <taxon>Acetobacter</taxon>
    </lineage>
</organism>
<dbReference type="InterPro" id="IPR046357">
    <property type="entry name" value="PPIase_dom_sf"/>
</dbReference>
<evidence type="ECO:0000256" key="4">
    <source>
        <dbReference type="ARBA" id="ARBA00018370"/>
    </source>
</evidence>
<evidence type="ECO:0000256" key="7">
    <source>
        <dbReference type="ARBA" id="ARBA00031484"/>
    </source>
</evidence>
<keyword evidence="8" id="KW-0413">Isomerase</keyword>
<evidence type="ECO:0000256" key="5">
    <source>
        <dbReference type="ARBA" id="ARBA00023110"/>
    </source>
</evidence>
<dbReference type="InterPro" id="IPR027304">
    <property type="entry name" value="Trigger_fact/SurA_dom_sf"/>
</dbReference>
<dbReference type="EC" id="5.2.1.8" evidence="3"/>
<reference evidence="12 13" key="1">
    <citation type="submission" date="2019-07" db="EMBL/GenBank/DDBJ databases">
        <title>Whole genome shotgun sequence of Acetobacter oeni NBRC 105207.</title>
        <authorList>
            <person name="Hosoyama A."/>
            <person name="Uohara A."/>
            <person name="Ohji S."/>
            <person name="Ichikawa N."/>
        </authorList>
    </citation>
    <scope>NUCLEOTIDE SEQUENCE [LARGE SCALE GENOMIC DNA]</scope>
    <source>
        <strain evidence="12 13">NBRC 105207</strain>
    </source>
</reference>
<gene>
    <name evidence="12" type="ORF">AOE01nite_15850</name>
</gene>
<evidence type="ECO:0000256" key="9">
    <source>
        <dbReference type="SAM" id="MobiDB-lite"/>
    </source>
</evidence>
<keyword evidence="10" id="KW-0732">Signal</keyword>
<dbReference type="PANTHER" id="PTHR47245:SF2">
    <property type="entry name" value="PEPTIDYL-PROLYL CIS-TRANS ISOMERASE HP_0175-RELATED"/>
    <property type="match status" value="1"/>
</dbReference>
<evidence type="ECO:0000256" key="6">
    <source>
        <dbReference type="ARBA" id="ARBA00030642"/>
    </source>
</evidence>
<sequence length="332" mass="35381">MRAAQKLRVYSLMRFTSPASALATAVLLTSTLLSSTAASAAPAPPPPASSAAPAAAPAQQPPADPNLVVATVDGNKITLGDIRQSAANMPQQLRQLPPNMIFPMLVNQAVDQKAIQIVAHKANLETDPEVRAAMAAAANNALQTAWLSRQVTPTLTDTAIHDYYLKNYANKPPEKEVHARHILVKTEAEAQDVIKKLKAGEAFGPLAEKLSIDKGSAKNNGGDLGWFKKGDMVPAFSDAAFAMQPNTFSQTPVKSQFGYHVIQILDTRTAPIPKEDEVKDKIRQQLIQQGVRSAVEKATSEVKIVRFGPDGKPIPENAQPALPGTPTAAPAK</sequence>
<dbReference type="AlphaFoldDB" id="A0A511XK98"/>
<dbReference type="Proteomes" id="UP000321746">
    <property type="component" value="Unassembled WGS sequence"/>
</dbReference>
<evidence type="ECO:0000313" key="13">
    <source>
        <dbReference type="Proteomes" id="UP000321746"/>
    </source>
</evidence>
<dbReference type="InterPro" id="IPR050245">
    <property type="entry name" value="PrsA_foldase"/>
</dbReference>
<feature type="compositionally biased region" description="Low complexity" evidence="9">
    <location>
        <begin position="318"/>
        <end position="332"/>
    </location>
</feature>
<evidence type="ECO:0000313" key="12">
    <source>
        <dbReference type="EMBL" id="GEN63361.1"/>
    </source>
</evidence>
<evidence type="ECO:0000256" key="1">
    <source>
        <dbReference type="ARBA" id="ARBA00000971"/>
    </source>
</evidence>
<dbReference type="Pfam" id="PF13616">
    <property type="entry name" value="Rotamase_3"/>
    <property type="match status" value="1"/>
</dbReference>
<dbReference type="InterPro" id="IPR000297">
    <property type="entry name" value="PPIase_PpiC"/>
</dbReference>
<comment type="similarity">
    <text evidence="2">Belongs to the PpiC/parvulin rotamase family.</text>
</comment>
<evidence type="ECO:0000256" key="3">
    <source>
        <dbReference type="ARBA" id="ARBA00013194"/>
    </source>
</evidence>
<accession>A0A511XK98</accession>
<dbReference type="EMBL" id="BJYG01000019">
    <property type="protein sequence ID" value="GEN63361.1"/>
    <property type="molecule type" value="Genomic_DNA"/>
</dbReference>
<feature type="chain" id="PRO_5021913226" description="Parvulin-like PPIase" evidence="10">
    <location>
        <begin position="41"/>
        <end position="332"/>
    </location>
</feature>
<feature type="domain" description="PpiC" evidence="11">
    <location>
        <begin position="174"/>
        <end position="266"/>
    </location>
</feature>
<name>A0A511XK98_9PROT</name>
<evidence type="ECO:0000259" key="11">
    <source>
        <dbReference type="PROSITE" id="PS50198"/>
    </source>
</evidence>
<dbReference type="Gene3D" id="1.10.8.1040">
    <property type="match status" value="1"/>
</dbReference>
<feature type="region of interest" description="Disordered" evidence="9">
    <location>
        <begin position="306"/>
        <end position="332"/>
    </location>
</feature>
<dbReference type="PANTHER" id="PTHR47245">
    <property type="entry name" value="PEPTIDYLPROLYL ISOMERASE"/>
    <property type="match status" value="1"/>
</dbReference>
<dbReference type="SUPFAM" id="SSF109998">
    <property type="entry name" value="Triger factor/SurA peptide-binding domain-like"/>
    <property type="match status" value="1"/>
</dbReference>
<keyword evidence="13" id="KW-1185">Reference proteome</keyword>
<dbReference type="InterPro" id="IPR023058">
    <property type="entry name" value="PPIase_PpiC_CS"/>
</dbReference>
<evidence type="ECO:0000256" key="8">
    <source>
        <dbReference type="PROSITE-ProRule" id="PRU00278"/>
    </source>
</evidence>
<proteinExistence type="inferred from homology"/>